<evidence type="ECO:0000256" key="4">
    <source>
        <dbReference type="ARBA" id="ARBA00022989"/>
    </source>
</evidence>
<dbReference type="Pfam" id="PF01810">
    <property type="entry name" value="LysE"/>
    <property type="match status" value="1"/>
</dbReference>
<dbReference type="PANTHER" id="PTHR30086">
    <property type="entry name" value="ARGININE EXPORTER PROTEIN ARGO"/>
    <property type="match status" value="1"/>
</dbReference>
<dbReference type="GO" id="GO:0005886">
    <property type="term" value="C:plasma membrane"/>
    <property type="evidence" value="ECO:0007669"/>
    <property type="project" value="UniProtKB-SubCell"/>
</dbReference>
<evidence type="ECO:0000313" key="7">
    <source>
        <dbReference type="EMBL" id="RQD85934.1"/>
    </source>
</evidence>
<comment type="subcellular location">
    <subcellularLocation>
        <location evidence="1">Cell membrane</location>
        <topology evidence="1">Multi-pass membrane protein</topology>
    </subcellularLocation>
</comment>
<evidence type="ECO:0000256" key="3">
    <source>
        <dbReference type="ARBA" id="ARBA00022692"/>
    </source>
</evidence>
<evidence type="ECO:0000256" key="6">
    <source>
        <dbReference type="SAM" id="Phobius"/>
    </source>
</evidence>
<dbReference type="RefSeq" id="WP_124134678.1">
    <property type="nucleotide sequence ID" value="NZ_QURW01000029.1"/>
</dbReference>
<feature type="transmembrane region" description="Helical" evidence="6">
    <location>
        <begin position="67"/>
        <end position="92"/>
    </location>
</feature>
<accession>A0A424YYE9</accession>
<dbReference type="EMBL" id="QURW01000029">
    <property type="protein sequence ID" value="RQD85934.1"/>
    <property type="molecule type" value="Genomic_DNA"/>
</dbReference>
<sequence length="209" mass="23750">MSIVFLKGFLFALSLIVAIGAQNAFIIKQALLKRYVFIICLLCFLSDIFLMGIGIFGVGEFLAKNKIFHFILALCGTVFTLFYAYISLKAALIKQVIKEDEINNVNSFKKTIFLTLAFTYLNPQVYLDTILLVGAAALNFNIEEKIFFALGTFSASFIWFFSLGYGVKFLSKYMKNPKFISFINLFTAGVMLVVAYSLFRYLFKNFIFP</sequence>
<feature type="transmembrane region" description="Helical" evidence="6">
    <location>
        <begin position="113"/>
        <end position="140"/>
    </location>
</feature>
<keyword evidence="4 6" id="KW-1133">Transmembrane helix</keyword>
<evidence type="ECO:0000256" key="5">
    <source>
        <dbReference type="ARBA" id="ARBA00023136"/>
    </source>
</evidence>
<proteinExistence type="predicted"/>
<gene>
    <name evidence="7" type="ORF">DZD40_07365</name>
</gene>
<feature type="transmembrane region" description="Helical" evidence="6">
    <location>
        <begin position="35"/>
        <end position="55"/>
    </location>
</feature>
<dbReference type="Proteomes" id="UP000286095">
    <property type="component" value="Unassembled WGS sequence"/>
</dbReference>
<evidence type="ECO:0000256" key="1">
    <source>
        <dbReference type="ARBA" id="ARBA00004651"/>
    </source>
</evidence>
<keyword evidence="2" id="KW-1003">Cell membrane</keyword>
<evidence type="ECO:0000313" key="8">
    <source>
        <dbReference type="Proteomes" id="UP000286095"/>
    </source>
</evidence>
<protein>
    <submittedName>
        <fullName evidence="7">Amino acid transporter</fullName>
    </submittedName>
</protein>
<name>A0A424YYE9_9BACT</name>
<evidence type="ECO:0000256" key="2">
    <source>
        <dbReference type="ARBA" id="ARBA00022475"/>
    </source>
</evidence>
<dbReference type="AlphaFoldDB" id="A0A424YYE9"/>
<dbReference type="PANTHER" id="PTHR30086:SF20">
    <property type="entry name" value="ARGININE EXPORTER PROTEIN ARGO-RELATED"/>
    <property type="match status" value="1"/>
</dbReference>
<feature type="transmembrane region" description="Helical" evidence="6">
    <location>
        <begin position="179"/>
        <end position="199"/>
    </location>
</feature>
<keyword evidence="5 6" id="KW-0472">Membrane</keyword>
<keyword evidence="3 6" id="KW-0812">Transmembrane</keyword>
<comment type="caution">
    <text evidence="7">The sequence shown here is derived from an EMBL/GenBank/DDBJ whole genome shotgun (WGS) entry which is preliminary data.</text>
</comment>
<feature type="transmembrane region" description="Helical" evidence="6">
    <location>
        <begin position="6"/>
        <end position="26"/>
    </location>
</feature>
<feature type="transmembrane region" description="Helical" evidence="6">
    <location>
        <begin position="146"/>
        <end position="167"/>
    </location>
</feature>
<organism evidence="7 8">
    <name type="scientific">Campylobacter hepaticus</name>
    <dbReference type="NCBI Taxonomy" id="1813019"/>
    <lineage>
        <taxon>Bacteria</taxon>
        <taxon>Pseudomonadati</taxon>
        <taxon>Campylobacterota</taxon>
        <taxon>Epsilonproteobacteria</taxon>
        <taxon>Campylobacterales</taxon>
        <taxon>Campylobacteraceae</taxon>
        <taxon>Campylobacter</taxon>
    </lineage>
</organism>
<dbReference type="InterPro" id="IPR001123">
    <property type="entry name" value="LeuE-type"/>
</dbReference>
<reference evidence="7 8" key="1">
    <citation type="submission" date="2018-08" db="EMBL/GenBank/DDBJ databases">
        <title>Survival mechanisms of Campylobacter hepaticus identified by genomic analysis and comparative transcriptomic analysis of in vivo and in vitro derived bacteria.</title>
        <authorList>
            <person name="Van T.T.H."/>
            <person name="Moore R.J."/>
        </authorList>
    </citation>
    <scope>NUCLEOTIDE SEQUENCE [LARGE SCALE GENOMIC DNA]</scope>
    <source>
        <strain evidence="7 8">54L</strain>
    </source>
</reference>
<dbReference type="GO" id="GO:0015171">
    <property type="term" value="F:amino acid transmembrane transporter activity"/>
    <property type="evidence" value="ECO:0007669"/>
    <property type="project" value="TreeGrafter"/>
</dbReference>